<keyword evidence="1 5" id="KW-0597">Phosphoprotein</keyword>
<dbReference type="InterPro" id="IPR000792">
    <property type="entry name" value="Tscrpt_reg_LuxR_C"/>
</dbReference>
<dbReference type="SMART" id="SM00421">
    <property type="entry name" value="HTH_LUXR"/>
    <property type="match status" value="1"/>
</dbReference>
<sequence length="229" mass="24300">MVATPDSPGEAKGSPAPIRVLIADDQPLFADGLRMQLEAQPDITCIGVAVDGDGAVEFVRELSPDVVLMDIRMPGVDGIEATRRITVVDGAPPVVVLTTIRQDEAVYHALRAGAAGFLTKDATPHQVMATIREVHGGDFVSSDGDSVGLVQTNAPVVRVREEAIDALSPREREVFLLLAKGLGNAEIASAGYLSEATVKSHVRSILQKLGLRSRVQVVVFAYENGLVRA</sequence>
<feature type="domain" description="Response regulatory" evidence="7">
    <location>
        <begin position="19"/>
        <end position="135"/>
    </location>
</feature>
<evidence type="ECO:0000313" key="8">
    <source>
        <dbReference type="EMBL" id="QDZ16650.1"/>
    </source>
</evidence>
<dbReference type="PROSITE" id="PS50110">
    <property type="entry name" value="RESPONSE_REGULATORY"/>
    <property type="match status" value="1"/>
</dbReference>
<dbReference type="OrthoDB" id="9808843at2"/>
<dbReference type="Gene3D" id="3.40.50.2300">
    <property type="match status" value="1"/>
</dbReference>
<dbReference type="GO" id="GO:0003677">
    <property type="term" value="F:DNA binding"/>
    <property type="evidence" value="ECO:0007669"/>
    <property type="project" value="UniProtKB-KW"/>
</dbReference>
<keyword evidence="3" id="KW-0238">DNA-binding</keyword>
<dbReference type="SUPFAM" id="SSF52172">
    <property type="entry name" value="CheY-like"/>
    <property type="match status" value="1"/>
</dbReference>
<keyword evidence="2" id="KW-0805">Transcription regulation</keyword>
<dbReference type="InterPro" id="IPR011006">
    <property type="entry name" value="CheY-like_superfamily"/>
</dbReference>
<dbReference type="PROSITE" id="PS50043">
    <property type="entry name" value="HTH_LUXR_2"/>
    <property type="match status" value="1"/>
</dbReference>
<evidence type="ECO:0000256" key="3">
    <source>
        <dbReference type="ARBA" id="ARBA00023125"/>
    </source>
</evidence>
<evidence type="ECO:0000313" key="9">
    <source>
        <dbReference type="Proteomes" id="UP000320216"/>
    </source>
</evidence>
<dbReference type="PANTHER" id="PTHR43214:SF24">
    <property type="entry name" value="TRANSCRIPTIONAL REGULATORY PROTEIN NARL-RELATED"/>
    <property type="match status" value="1"/>
</dbReference>
<evidence type="ECO:0000256" key="1">
    <source>
        <dbReference type="ARBA" id="ARBA00022553"/>
    </source>
</evidence>
<proteinExistence type="predicted"/>
<dbReference type="Pfam" id="PF00196">
    <property type="entry name" value="GerE"/>
    <property type="match status" value="1"/>
</dbReference>
<dbReference type="Proteomes" id="UP000320216">
    <property type="component" value="Chromosome"/>
</dbReference>
<dbReference type="CDD" id="cd06170">
    <property type="entry name" value="LuxR_C_like"/>
    <property type="match status" value="1"/>
</dbReference>
<reference evidence="8 9" key="1">
    <citation type="submission" date="2019-07" db="EMBL/GenBank/DDBJ databases">
        <title>Full genome sequence of Humibacter sp. WJ7-1.</title>
        <authorList>
            <person name="Im W.-T."/>
        </authorList>
    </citation>
    <scope>NUCLEOTIDE SEQUENCE [LARGE SCALE GENOMIC DNA]</scope>
    <source>
        <strain evidence="8 9">WJ7-1</strain>
    </source>
</reference>
<protein>
    <submittedName>
        <fullName evidence="8">Response regulator transcription factor</fullName>
    </submittedName>
</protein>
<dbReference type="KEGG" id="huw:FPZ11_02815"/>
<accession>A0A5B8MAN6</accession>
<keyword evidence="4" id="KW-0804">Transcription</keyword>
<dbReference type="InterPro" id="IPR016032">
    <property type="entry name" value="Sig_transdc_resp-reg_C-effctor"/>
</dbReference>
<dbReference type="CDD" id="cd17535">
    <property type="entry name" value="REC_NarL-like"/>
    <property type="match status" value="1"/>
</dbReference>
<dbReference type="AlphaFoldDB" id="A0A5B8MAN6"/>
<dbReference type="InterPro" id="IPR039420">
    <property type="entry name" value="WalR-like"/>
</dbReference>
<dbReference type="PANTHER" id="PTHR43214">
    <property type="entry name" value="TWO-COMPONENT RESPONSE REGULATOR"/>
    <property type="match status" value="1"/>
</dbReference>
<feature type="modified residue" description="4-aspartylphosphate" evidence="5">
    <location>
        <position position="70"/>
    </location>
</feature>
<evidence type="ECO:0000259" key="7">
    <source>
        <dbReference type="PROSITE" id="PS50110"/>
    </source>
</evidence>
<evidence type="ECO:0000256" key="4">
    <source>
        <dbReference type="ARBA" id="ARBA00023163"/>
    </source>
</evidence>
<dbReference type="GO" id="GO:0000160">
    <property type="term" value="P:phosphorelay signal transduction system"/>
    <property type="evidence" value="ECO:0007669"/>
    <property type="project" value="InterPro"/>
</dbReference>
<evidence type="ECO:0000256" key="5">
    <source>
        <dbReference type="PROSITE-ProRule" id="PRU00169"/>
    </source>
</evidence>
<gene>
    <name evidence="8" type="ORF">FPZ11_02815</name>
</gene>
<evidence type="ECO:0000259" key="6">
    <source>
        <dbReference type="PROSITE" id="PS50043"/>
    </source>
</evidence>
<dbReference type="EMBL" id="CP042305">
    <property type="protein sequence ID" value="QDZ16650.1"/>
    <property type="molecule type" value="Genomic_DNA"/>
</dbReference>
<dbReference type="SUPFAM" id="SSF46894">
    <property type="entry name" value="C-terminal effector domain of the bipartite response regulators"/>
    <property type="match status" value="1"/>
</dbReference>
<dbReference type="PRINTS" id="PR00038">
    <property type="entry name" value="HTHLUXR"/>
</dbReference>
<organism evidence="8 9">
    <name type="scientific">Humibacter ginsenosidimutans</name>
    <dbReference type="NCBI Taxonomy" id="2599293"/>
    <lineage>
        <taxon>Bacteria</taxon>
        <taxon>Bacillati</taxon>
        <taxon>Actinomycetota</taxon>
        <taxon>Actinomycetes</taxon>
        <taxon>Micrococcales</taxon>
        <taxon>Microbacteriaceae</taxon>
        <taxon>Humibacter</taxon>
    </lineage>
</organism>
<keyword evidence="9" id="KW-1185">Reference proteome</keyword>
<dbReference type="Pfam" id="PF00072">
    <property type="entry name" value="Response_reg"/>
    <property type="match status" value="1"/>
</dbReference>
<name>A0A5B8MAN6_9MICO</name>
<feature type="domain" description="HTH luxR-type" evidence="6">
    <location>
        <begin position="160"/>
        <end position="225"/>
    </location>
</feature>
<evidence type="ECO:0000256" key="2">
    <source>
        <dbReference type="ARBA" id="ARBA00023015"/>
    </source>
</evidence>
<dbReference type="GO" id="GO:0006355">
    <property type="term" value="P:regulation of DNA-templated transcription"/>
    <property type="evidence" value="ECO:0007669"/>
    <property type="project" value="InterPro"/>
</dbReference>
<dbReference type="SMART" id="SM00448">
    <property type="entry name" value="REC"/>
    <property type="match status" value="1"/>
</dbReference>
<dbReference type="InterPro" id="IPR001789">
    <property type="entry name" value="Sig_transdc_resp-reg_receiver"/>
</dbReference>
<dbReference type="InterPro" id="IPR058245">
    <property type="entry name" value="NreC/VraR/RcsB-like_REC"/>
</dbReference>